<proteinExistence type="predicted"/>
<evidence type="ECO:0000313" key="2">
    <source>
        <dbReference type="Proteomes" id="UP001189429"/>
    </source>
</evidence>
<accession>A0ABN9WA20</accession>
<dbReference type="EMBL" id="CAUYUJ010018215">
    <property type="protein sequence ID" value="CAK0881690.1"/>
    <property type="molecule type" value="Genomic_DNA"/>
</dbReference>
<protein>
    <submittedName>
        <fullName evidence="1">Uncharacterized protein</fullName>
    </submittedName>
</protein>
<reference evidence="1" key="1">
    <citation type="submission" date="2023-10" db="EMBL/GenBank/DDBJ databases">
        <authorList>
            <person name="Chen Y."/>
            <person name="Shah S."/>
            <person name="Dougan E. K."/>
            <person name="Thang M."/>
            <person name="Chan C."/>
        </authorList>
    </citation>
    <scope>NUCLEOTIDE SEQUENCE [LARGE SCALE GENOMIC DNA]</scope>
</reference>
<name>A0ABN9WA20_9DINO</name>
<dbReference type="Proteomes" id="UP001189429">
    <property type="component" value="Unassembled WGS sequence"/>
</dbReference>
<organism evidence="1 2">
    <name type="scientific">Prorocentrum cordatum</name>
    <dbReference type="NCBI Taxonomy" id="2364126"/>
    <lineage>
        <taxon>Eukaryota</taxon>
        <taxon>Sar</taxon>
        <taxon>Alveolata</taxon>
        <taxon>Dinophyceae</taxon>
        <taxon>Prorocentrales</taxon>
        <taxon>Prorocentraceae</taxon>
        <taxon>Prorocentrum</taxon>
    </lineage>
</organism>
<sequence>MYARVAPKHFKRCVKTLSYHKHARARETIQKNGAQARDVQRACGVNWRPWRVHAEGCVARAQSREDRWMTRWGHEEEEEGGGGGGLDWNAHNTYLCTERILRGRQREVRPSRTQRSADLRFTATSDELLPRRIHGLASGS</sequence>
<keyword evidence="2" id="KW-1185">Reference proteome</keyword>
<comment type="caution">
    <text evidence="1">The sequence shown here is derived from an EMBL/GenBank/DDBJ whole genome shotgun (WGS) entry which is preliminary data.</text>
</comment>
<gene>
    <name evidence="1" type="ORF">PCOR1329_LOCUS64449</name>
</gene>
<evidence type="ECO:0000313" key="1">
    <source>
        <dbReference type="EMBL" id="CAK0881690.1"/>
    </source>
</evidence>